<dbReference type="AlphaFoldDB" id="A0AAF0CII9"/>
<evidence type="ECO:0000256" key="2">
    <source>
        <dbReference type="ARBA" id="ARBA00023235"/>
    </source>
</evidence>
<accession>A0AAF0CII9</accession>
<dbReference type="InterPro" id="IPR020103">
    <property type="entry name" value="PsdUridine_synth_cat_dom_sf"/>
</dbReference>
<dbReference type="Pfam" id="PF00849">
    <property type="entry name" value="PseudoU_synth_2"/>
    <property type="match status" value="1"/>
</dbReference>
<evidence type="ECO:0000313" key="5">
    <source>
        <dbReference type="Proteomes" id="UP001214043"/>
    </source>
</evidence>
<dbReference type="InterPro" id="IPR050188">
    <property type="entry name" value="RluA_PseudoU_synthase"/>
</dbReference>
<dbReference type="GO" id="GO:0003723">
    <property type="term" value="F:RNA binding"/>
    <property type="evidence" value="ECO:0007669"/>
    <property type="project" value="InterPro"/>
</dbReference>
<name>A0AAF0CII9_9PROT</name>
<dbReference type="CDD" id="cd02869">
    <property type="entry name" value="PseudoU_synth_RluA_like"/>
    <property type="match status" value="1"/>
</dbReference>
<sequence>MAYPADFLLDRLLYRDGLMLVIDKPAGLPVHAGPSSRQGGGDNLENYFDALRFGLPRIPALAHRLDRDTSGCLVLGRHPKALRKLGKLFSDGRIEKSYWAITAGVPEKLSGAVDAPLKKTQCGSGWRVEIAADGDEEGQEARTTYRVLAQHDGRAFIEAKPKTGRTHQVRVHLESIGAPIIGDPQYGDLPENMRRQPMMLHARRVIVPISKNKEPVVVEAPPPEAMAALLAEMGAKF</sequence>
<dbReference type="Gene3D" id="3.30.2350.10">
    <property type="entry name" value="Pseudouridine synthase"/>
    <property type="match status" value="1"/>
</dbReference>
<feature type="domain" description="Pseudouridine synthase RsuA/RluA-like" evidence="3">
    <location>
        <begin position="20"/>
        <end position="175"/>
    </location>
</feature>
<organism evidence="4 5">
    <name type="scientific">Hyphococcus flavus</name>
    <dbReference type="NCBI Taxonomy" id="1866326"/>
    <lineage>
        <taxon>Bacteria</taxon>
        <taxon>Pseudomonadati</taxon>
        <taxon>Pseudomonadota</taxon>
        <taxon>Alphaproteobacteria</taxon>
        <taxon>Parvularculales</taxon>
        <taxon>Parvularculaceae</taxon>
        <taxon>Hyphococcus</taxon>
    </lineage>
</organism>
<comment type="similarity">
    <text evidence="1">Belongs to the pseudouridine synthase RluA family.</text>
</comment>
<evidence type="ECO:0000313" key="4">
    <source>
        <dbReference type="EMBL" id="WDI32907.1"/>
    </source>
</evidence>
<dbReference type="PROSITE" id="PS01129">
    <property type="entry name" value="PSI_RLU"/>
    <property type="match status" value="1"/>
</dbReference>
<dbReference type="EMBL" id="CP118166">
    <property type="protein sequence ID" value="WDI32907.1"/>
    <property type="molecule type" value="Genomic_DNA"/>
</dbReference>
<keyword evidence="2" id="KW-0413">Isomerase</keyword>
<dbReference type="PANTHER" id="PTHR21600">
    <property type="entry name" value="MITOCHONDRIAL RNA PSEUDOURIDINE SYNTHASE"/>
    <property type="match status" value="1"/>
</dbReference>
<dbReference type="SUPFAM" id="SSF55120">
    <property type="entry name" value="Pseudouridine synthase"/>
    <property type="match status" value="1"/>
</dbReference>
<proteinExistence type="inferred from homology"/>
<reference evidence="4" key="1">
    <citation type="submission" date="2023-02" db="EMBL/GenBank/DDBJ databases">
        <title>Genome sequence of Hyphococcus flavus.</title>
        <authorList>
            <person name="Rong J.-C."/>
            <person name="Zhao Q."/>
            <person name="Yi M."/>
            <person name="Wu J.-Y."/>
        </authorList>
    </citation>
    <scope>NUCLEOTIDE SEQUENCE</scope>
    <source>
        <strain evidence="4">MCCC 1K03223</strain>
    </source>
</reference>
<dbReference type="KEGG" id="hfl:PUV54_06810"/>
<dbReference type="RefSeq" id="WP_274494861.1">
    <property type="nucleotide sequence ID" value="NZ_CP118166.1"/>
</dbReference>
<evidence type="ECO:0000259" key="3">
    <source>
        <dbReference type="Pfam" id="PF00849"/>
    </source>
</evidence>
<dbReference type="GO" id="GO:0140098">
    <property type="term" value="F:catalytic activity, acting on RNA"/>
    <property type="evidence" value="ECO:0007669"/>
    <property type="project" value="UniProtKB-ARBA"/>
</dbReference>
<keyword evidence="5" id="KW-1185">Reference proteome</keyword>
<dbReference type="PANTHER" id="PTHR21600:SF44">
    <property type="entry name" value="RIBOSOMAL LARGE SUBUNIT PSEUDOURIDINE SYNTHASE D"/>
    <property type="match status" value="1"/>
</dbReference>
<dbReference type="Proteomes" id="UP001214043">
    <property type="component" value="Chromosome"/>
</dbReference>
<dbReference type="GO" id="GO:0009982">
    <property type="term" value="F:pseudouridine synthase activity"/>
    <property type="evidence" value="ECO:0007669"/>
    <property type="project" value="InterPro"/>
</dbReference>
<dbReference type="GO" id="GO:0000455">
    <property type="term" value="P:enzyme-directed rRNA pseudouridine synthesis"/>
    <property type="evidence" value="ECO:0007669"/>
    <property type="project" value="TreeGrafter"/>
</dbReference>
<gene>
    <name evidence="4" type="ORF">PUV54_06810</name>
</gene>
<protein>
    <submittedName>
        <fullName evidence="4">RNA pseudouridine synthase</fullName>
    </submittedName>
</protein>
<dbReference type="InterPro" id="IPR006224">
    <property type="entry name" value="PsdUridine_synth_RluA-like_CS"/>
</dbReference>
<dbReference type="InterPro" id="IPR006145">
    <property type="entry name" value="PsdUridine_synth_RsuA/RluA"/>
</dbReference>
<evidence type="ECO:0000256" key="1">
    <source>
        <dbReference type="ARBA" id="ARBA00010876"/>
    </source>
</evidence>